<dbReference type="InterPro" id="IPR024642">
    <property type="entry name" value="SUZ-C"/>
</dbReference>
<dbReference type="PANTHER" id="PTHR22792">
    <property type="entry name" value="LUPUS LA PROTEIN-RELATED"/>
    <property type="match status" value="1"/>
</dbReference>
<dbReference type="InterPro" id="IPR036390">
    <property type="entry name" value="WH_DNA-bd_sf"/>
</dbReference>
<dbReference type="PROSITE" id="PS50961">
    <property type="entry name" value="HTH_LA"/>
    <property type="match status" value="1"/>
</dbReference>
<evidence type="ECO:0008006" key="9">
    <source>
        <dbReference type="Google" id="ProtNLM"/>
    </source>
</evidence>
<dbReference type="PANTHER" id="PTHR22792:SF140">
    <property type="entry name" value="ACHILLES, ISOFORM A"/>
    <property type="match status" value="1"/>
</dbReference>
<evidence type="ECO:0000259" key="5">
    <source>
        <dbReference type="PROSITE" id="PS50961"/>
    </source>
</evidence>
<dbReference type="InterPro" id="IPR006630">
    <property type="entry name" value="La_HTH"/>
</dbReference>
<feature type="domain" description="SUZ-C" evidence="6">
    <location>
        <begin position="309"/>
        <end position="346"/>
    </location>
</feature>
<evidence type="ECO:0000256" key="1">
    <source>
        <dbReference type="ARBA" id="ARBA00004123"/>
    </source>
</evidence>
<dbReference type="InterPro" id="IPR002344">
    <property type="entry name" value="Lupus_La"/>
</dbReference>
<dbReference type="SMART" id="SM00715">
    <property type="entry name" value="LA"/>
    <property type="match status" value="1"/>
</dbReference>
<feature type="domain" description="HTH La-type RNA-binding" evidence="5">
    <location>
        <begin position="28"/>
        <end position="121"/>
    </location>
</feature>
<name>A0A7M7JCW1_VARDE</name>
<dbReference type="RefSeq" id="XP_022650189.1">
    <property type="nucleotide sequence ID" value="XM_022794454.1"/>
</dbReference>
<comment type="subcellular location">
    <subcellularLocation>
        <location evidence="1">Nucleus</location>
    </subcellularLocation>
</comment>
<dbReference type="Pfam" id="PF12901">
    <property type="entry name" value="SUZ-C"/>
    <property type="match status" value="1"/>
</dbReference>
<dbReference type="InterPro" id="IPR045180">
    <property type="entry name" value="La_dom_prot"/>
</dbReference>
<dbReference type="GO" id="GO:0006396">
    <property type="term" value="P:RNA processing"/>
    <property type="evidence" value="ECO:0007669"/>
    <property type="project" value="InterPro"/>
</dbReference>
<organism evidence="7 8">
    <name type="scientific">Varroa destructor</name>
    <name type="common">Honeybee mite</name>
    <dbReference type="NCBI Taxonomy" id="109461"/>
    <lineage>
        <taxon>Eukaryota</taxon>
        <taxon>Metazoa</taxon>
        <taxon>Ecdysozoa</taxon>
        <taxon>Arthropoda</taxon>
        <taxon>Chelicerata</taxon>
        <taxon>Arachnida</taxon>
        <taxon>Acari</taxon>
        <taxon>Parasitiformes</taxon>
        <taxon>Mesostigmata</taxon>
        <taxon>Gamasina</taxon>
        <taxon>Dermanyssoidea</taxon>
        <taxon>Varroidae</taxon>
        <taxon>Varroa</taxon>
    </lineage>
</organism>
<dbReference type="SUPFAM" id="SSF46785">
    <property type="entry name" value="Winged helix' DNA-binding domain"/>
    <property type="match status" value="1"/>
</dbReference>
<keyword evidence="3" id="KW-0539">Nucleus</keyword>
<keyword evidence="2 4" id="KW-0694">RNA-binding</keyword>
<dbReference type="GO" id="GO:1990904">
    <property type="term" value="C:ribonucleoprotein complex"/>
    <property type="evidence" value="ECO:0007669"/>
    <property type="project" value="InterPro"/>
</dbReference>
<dbReference type="KEGG" id="vde:111245737"/>
<dbReference type="PRINTS" id="PR00302">
    <property type="entry name" value="LUPUSLA"/>
</dbReference>
<dbReference type="OrthoDB" id="435402at2759"/>
<reference evidence="7" key="1">
    <citation type="submission" date="2021-01" db="UniProtKB">
        <authorList>
            <consortium name="EnsemblMetazoa"/>
        </authorList>
    </citation>
    <scope>IDENTIFICATION</scope>
</reference>
<dbReference type="GO" id="GO:0005634">
    <property type="term" value="C:nucleus"/>
    <property type="evidence" value="ECO:0007669"/>
    <property type="project" value="UniProtKB-SubCell"/>
</dbReference>
<dbReference type="InterPro" id="IPR036388">
    <property type="entry name" value="WH-like_DNA-bd_sf"/>
</dbReference>
<dbReference type="GO" id="GO:0003729">
    <property type="term" value="F:mRNA binding"/>
    <property type="evidence" value="ECO:0007669"/>
    <property type="project" value="TreeGrafter"/>
</dbReference>
<sequence length="346" mass="39811">MVKCEETLLNSSSGKGSVLDSSEDMDVLPRGPEQLLRIRQQIEFYLSDEVVYKDQFLLKHVTKSKEGWLSLKLMSSFRKVKSLCKGYDWRIVAEALRTSELLEVNEDGCKVRPRFAALEEDGTKPARSIIIWAKQQSLQFLEERLLEDIFRSCGPMQNVRIVSPGEPIDDTTRKIFARYPKHRQLSCAVIEFEKSESATEALSVVVPGFQIVLLKDCLKPITKRANEKIVNREKRIFSDSEVSKRFSVRSKEHASTQVNTLLSWRDRSQPVEIKPRVKSFCQSLSYQSKKAEQKESRIVKSKNEAPCPKNSMQLEVRPRRFTIDEIPNTSYLIRQPRGPDGTRGFH</sequence>
<dbReference type="PROSITE" id="PS51938">
    <property type="entry name" value="SUZ_C"/>
    <property type="match status" value="1"/>
</dbReference>
<evidence type="ECO:0000256" key="2">
    <source>
        <dbReference type="ARBA" id="ARBA00022884"/>
    </source>
</evidence>
<dbReference type="Pfam" id="PF05383">
    <property type="entry name" value="La"/>
    <property type="match status" value="1"/>
</dbReference>
<evidence type="ECO:0000259" key="6">
    <source>
        <dbReference type="PROSITE" id="PS51938"/>
    </source>
</evidence>
<evidence type="ECO:0000256" key="4">
    <source>
        <dbReference type="PROSITE-ProRule" id="PRU00332"/>
    </source>
</evidence>
<keyword evidence="8" id="KW-1185">Reference proteome</keyword>
<dbReference type="InParanoid" id="A0A7M7JCW1"/>
<dbReference type="GeneID" id="111245737"/>
<accession>A0A7M7JCW1</accession>
<dbReference type="AlphaFoldDB" id="A0A7M7JCW1"/>
<protein>
    <recommendedName>
        <fullName evidence="9">La-related protein 6</fullName>
    </recommendedName>
</protein>
<evidence type="ECO:0000256" key="3">
    <source>
        <dbReference type="ARBA" id="ARBA00023242"/>
    </source>
</evidence>
<evidence type="ECO:0000313" key="8">
    <source>
        <dbReference type="Proteomes" id="UP000594260"/>
    </source>
</evidence>
<dbReference type="EnsemblMetazoa" id="XM_022794454">
    <property type="protein sequence ID" value="XP_022650189"/>
    <property type="gene ID" value="LOC111245737"/>
</dbReference>
<dbReference type="Proteomes" id="UP000594260">
    <property type="component" value="Unplaced"/>
</dbReference>
<dbReference type="Gene3D" id="1.10.10.10">
    <property type="entry name" value="Winged helix-like DNA-binding domain superfamily/Winged helix DNA-binding domain"/>
    <property type="match status" value="1"/>
</dbReference>
<proteinExistence type="predicted"/>
<evidence type="ECO:0000313" key="7">
    <source>
        <dbReference type="EnsemblMetazoa" id="XP_022650189"/>
    </source>
</evidence>